<reference evidence="4" key="1">
    <citation type="submission" date="2009-09" db="EMBL/GenBank/DDBJ databases">
        <title>The complete chromosome of Desulfohalobium retbaense DSM 5692.</title>
        <authorList>
            <consortium name="US DOE Joint Genome Institute (JGI-PGF)"/>
            <person name="Lucas S."/>
            <person name="Copeland A."/>
            <person name="Lapidus A."/>
            <person name="Glavina del Rio T."/>
            <person name="Dalin E."/>
            <person name="Tice H."/>
            <person name="Bruce D."/>
            <person name="Goodwin L."/>
            <person name="Pitluck S."/>
            <person name="Kyrpides N."/>
            <person name="Mavromatis K."/>
            <person name="Ivanova N."/>
            <person name="Mikhailova N."/>
            <person name="Munk A.C."/>
            <person name="Brettin T."/>
            <person name="Detter J.C."/>
            <person name="Han C."/>
            <person name="Tapia R."/>
            <person name="Larimer F."/>
            <person name="Land M."/>
            <person name="Hauser L."/>
            <person name="Markowitz V."/>
            <person name="Cheng J.-F."/>
            <person name="Hugenholtz P."/>
            <person name="Woyke T."/>
            <person name="Wu D."/>
            <person name="Spring S."/>
            <person name="Klenk H.-P."/>
            <person name="Eisen J.A."/>
        </authorList>
    </citation>
    <scope>NUCLEOTIDE SEQUENCE [LARGE SCALE GENOMIC DNA]</scope>
    <source>
        <strain evidence="4">DSM 5692</strain>
    </source>
</reference>
<dbReference type="InterPro" id="IPR022935">
    <property type="entry name" value="ClpS"/>
</dbReference>
<name>C8X2K8_DESRD</name>
<dbReference type="GO" id="GO:0008233">
    <property type="term" value="F:peptidase activity"/>
    <property type="evidence" value="ECO:0007669"/>
    <property type="project" value="UniProtKB-KW"/>
</dbReference>
<evidence type="ECO:0000313" key="3">
    <source>
        <dbReference type="EMBL" id="ACV68655.1"/>
    </source>
</evidence>
<dbReference type="GO" id="GO:0006508">
    <property type="term" value="P:proteolysis"/>
    <property type="evidence" value="ECO:0007669"/>
    <property type="project" value="UniProtKB-UniRule"/>
</dbReference>
<evidence type="ECO:0000313" key="4">
    <source>
        <dbReference type="Proteomes" id="UP000001052"/>
    </source>
</evidence>
<dbReference type="NCBIfam" id="NF000672">
    <property type="entry name" value="PRK00033.1-5"/>
    <property type="match status" value="1"/>
</dbReference>
<feature type="domain" description="Adaptor protein ClpS core" evidence="2">
    <location>
        <begin position="20"/>
        <end position="99"/>
    </location>
</feature>
<gene>
    <name evidence="1" type="primary">clpS</name>
    <name evidence="3" type="ordered locus">Dret_1367</name>
</gene>
<protein>
    <recommendedName>
        <fullName evidence="1">ATP-dependent Clp protease adapter protein ClpS</fullName>
    </recommendedName>
</protein>
<comment type="similarity">
    <text evidence="1">Belongs to the ClpS family.</text>
</comment>
<dbReference type="STRING" id="485915.Dret_1367"/>
<proteinExistence type="inferred from homology"/>
<dbReference type="AlphaFoldDB" id="C8X2K8"/>
<dbReference type="EMBL" id="CP001734">
    <property type="protein sequence ID" value="ACV68655.1"/>
    <property type="molecule type" value="Genomic_DNA"/>
</dbReference>
<dbReference type="InterPro" id="IPR003769">
    <property type="entry name" value="ClpS_core"/>
</dbReference>
<dbReference type="KEGG" id="drt:Dret_1367"/>
<dbReference type="PANTHER" id="PTHR33473:SF19">
    <property type="entry name" value="ATP-DEPENDENT CLP PROTEASE ADAPTER PROTEIN CLPS"/>
    <property type="match status" value="1"/>
</dbReference>
<dbReference type="PANTHER" id="PTHR33473">
    <property type="entry name" value="ATP-DEPENDENT CLP PROTEASE ADAPTER PROTEIN CLPS1, CHLOROPLASTIC"/>
    <property type="match status" value="1"/>
</dbReference>
<dbReference type="HOGENOM" id="CLU_134358_1_0_7"/>
<dbReference type="eggNOG" id="COG2127">
    <property type="taxonomic scope" value="Bacteria"/>
</dbReference>
<keyword evidence="3" id="KW-0645">Protease</keyword>
<comment type="function">
    <text evidence="1">Involved in the modulation of the specificity of the ClpAP-mediated ATP-dependent protein degradation.</text>
</comment>
<sequence length="103" mass="11625">MSMENDPRIVPEKGEETAVKEPSRYKVLLHNDDYTTMEFVVQVLMDIFNKSEAEATQIMLNVHKNGVGVCGIYTAEVAETKVAMVSQMARKHGYPLKCTMEEV</sequence>
<comment type="subunit">
    <text evidence="1">Binds to the N-terminal domain of the chaperone ClpA.</text>
</comment>
<dbReference type="SUPFAM" id="SSF54736">
    <property type="entry name" value="ClpS-like"/>
    <property type="match status" value="1"/>
</dbReference>
<dbReference type="HAMAP" id="MF_00302">
    <property type="entry name" value="ClpS"/>
    <property type="match status" value="1"/>
</dbReference>
<dbReference type="RefSeq" id="WP_015751802.1">
    <property type="nucleotide sequence ID" value="NC_013223.1"/>
</dbReference>
<accession>C8X2K8</accession>
<evidence type="ECO:0000256" key="1">
    <source>
        <dbReference type="HAMAP-Rule" id="MF_00302"/>
    </source>
</evidence>
<dbReference type="Proteomes" id="UP000001052">
    <property type="component" value="Chromosome"/>
</dbReference>
<evidence type="ECO:0000259" key="2">
    <source>
        <dbReference type="Pfam" id="PF02617"/>
    </source>
</evidence>
<dbReference type="GO" id="GO:0030163">
    <property type="term" value="P:protein catabolic process"/>
    <property type="evidence" value="ECO:0007669"/>
    <property type="project" value="InterPro"/>
</dbReference>
<organism evidence="3 4">
    <name type="scientific">Desulfohalobium retbaense (strain ATCC 49708 / DSM 5692 / JCM 16813 / HR100)</name>
    <dbReference type="NCBI Taxonomy" id="485915"/>
    <lineage>
        <taxon>Bacteria</taxon>
        <taxon>Pseudomonadati</taxon>
        <taxon>Thermodesulfobacteriota</taxon>
        <taxon>Desulfovibrionia</taxon>
        <taxon>Desulfovibrionales</taxon>
        <taxon>Desulfohalobiaceae</taxon>
        <taxon>Desulfohalobium</taxon>
    </lineage>
</organism>
<reference evidence="3 4" key="2">
    <citation type="journal article" date="2010" name="Stand. Genomic Sci.">
        <title>Complete genome sequence of Desulfohalobium retbaense type strain (HR(100)).</title>
        <authorList>
            <person name="Spring S."/>
            <person name="Nolan M."/>
            <person name="Lapidus A."/>
            <person name="Glavina Del Rio T."/>
            <person name="Copeland A."/>
            <person name="Tice H."/>
            <person name="Cheng J.F."/>
            <person name="Lucas S."/>
            <person name="Land M."/>
            <person name="Chen F."/>
            <person name="Bruce D."/>
            <person name="Goodwin L."/>
            <person name="Pitluck S."/>
            <person name="Ivanova N."/>
            <person name="Mavromatis K."/>
            <person name="Mikhailova N."/>
            <person name="Pati A."/>
            <person name="Chen A."/>
            <person name="Palaniappan K."/>
            <person name="Hauser L."/>
            <person name="Chang Y.J."/>
            <person name="Jeffries C.D."/>
            <person name="Munk C."/>
            <person name="Kiss H."/>
            <person name="Chain P."/>
            <person name="Han C."/>
            <person name="Brettin T."/>
            <person name="Detter J.C."/>
            <person name="Schuler E."/>
            <person name="Goker M."/>
            <person name="Rohde M."/>
            <person name="Bristow J."/>
            <person name="Eisen J.A."/>
            <person name="Markowitz V."/>
            <person name="Hugenholtz P."/>
            <person name="Kyrpides N.C."/>
            <person name="Klenk H.P."/>
        </authorList>
    </citation>
    <scope>NUCLEOTIDE SEQUENCE [LARGE SCALE GENOMIC DNA]</scope>
    <source>
        <strain evidence="3 4">DSM 5692</strain>
    </source>
</reference>
<dbReference type="InterPro" id="IPR014719">
    <property type="entry name" value="Ribosomal_bL12_C/ClpS-like"/>
</dbReference>
<dbReference type="FunFam" id="3.30.1390.10:FF:000002">
    <property type="entry name" value="ATP-dependent Clp protease adapter protein ClpS"/>
    <property type="match status" value="1"/>
</dbReference>
<keyword evidence="3" id="KW-0378">Hydrolase</keyword>
<dbReference type="Gene3D" id="3.30.1390.10">
    <property type="match status" value="1"/>
</dbReference>
<keyword evidence="4" id="KW-1185">Reference proteome</keyword>
<dbReference type="Pfam" id="PF02617">
    <property type="entry name" value="ClpS"/>
    <property type="match status" value="1"/>
</dbReference>